<dbReference type="NCBIfam" id="TIGR01960">
    <property type="entry name" value="ndhF3_CO2"/>
    <property type="match status" value="1"/>
</dbReference>
<comment type="function">
    <text evidence="5">NDH-1 shuttles electrons from NAD(P)H, via FMN and iron-sulfur (Fe-S) centers, to quinones in the respiratory chain. The immediate electron acceptor for the enzyme in this species is believed to be plastoquinone. Couples the redox reaction to proton translocation (for every two electrons transferred, four hydrogen ions are translocated across the cytoplasmic membrane), and thus conserves the redox energy in a proton gradient.</text>
</comment>
<sequence>MDRWIIDNLWLVPTYALFGGLLALLWSPAFIRRTGPRPAGYFNILSTGLAFLHSAIALPLIWNQPEATISFNWLDAAGLNVDLDLKASVVNVGTMALISGITFLAQLFAVGYMEMDWGWARFYSLLGLFEGGMSLLVLCDSAFFSYIVLEILTLGTYLLVGLWFSQPLVVTGARDAFLTKRVGDLVLLMGVVALLPIAGTWNFTNLAAWAQTAELDPTVATLLGLALVAGPLGKCAQIPLHLWLDEAMEGPLPASILRNAVVVPIGAWVLVKFQPVIALSPVAVTVEWSVGLVTALLCSAIAIAQIDIKRVLSYATSAYMGLVFVAIGFGQSDLALLLCLTYSVAMVLLTMSAGCVISNCVTQDVTQLGGLWPKRPAAGPGFLVGMLGLVAVPPLGCFWSLSALGGALLAANQPLIFAALLLINAMTGFSLMRTFGLVFFGPESPMTQRAPEVLWPMSFPTLVMVGVVLHTPLLLIQWQILPSLGMTEAIALATSSLIGLGSAAALYLNPQVAKPVHSIPAPIRDFFAYDLYTAKLYRNTIVLVVGAVSGVLFWIDRFIVDGFVNAVGALTVVGGQGLRYNTTGQVQFYALSILLGVVLFGALVAWPILAPAVP</sequence>
<comment type="caution">
    <text evidence="10">The sequence shown here is derived from an EMBL/GenBank/DDBJ whole genome shotgun (WGS) entry which is preliminary data.</text>
</comment>
<accession>A0ABW7CAS2</accession>
<dbReference type="PANTHER" id="PTHR42829:SF2">
    <property type="entry name" value="NADH-UBIQUINONE OXIDOREDUCTASE CHAIN 5"/>
    <property type="match status" value="1"/>
</dbReference>
<dbReference type="PANTHER" id="PTHR42829">
    <property type="entry name" value="NADH-UBIQUINONE OXIDOREDUCTASE CHAIN 5"/>
    <property type="match status" value="1"/>
</dbReference>
<feature type="transmembrane region" description="Helical" evidence="7">
    <location>
        <begin position="489"/>
        <end position="508"/>
    </location>
</feature>
<evidence type="ECO:0000256" key="2">
    <source>
        <dbReference type="ARBA" id="ARBA00022692"/>
    </source>
</evidence>
<evidence type="ECO:0000256" key="1">
    <source>
        <dbReference type="ARBA" id="ARBA00004127"/>
    </source>
</evidence>
<feature type="transmembrane region" description="Helical" evidence="7">
    <location>
        <begin position="311"/>
        <end position="329"/>
    </location>
</feature>
<gene>
    <name evidence="10" type="ORF">VPK24_11505</name>
</gene>
<evidence type="ECO:0000256" key="4">
    <source>
        <dbReference type="ARBA" id="ARBA00023136"/>
    </source>
</evidence>
<dbReference type="Gene3D" id="1.20.5.2700">
    <property type="match status" value="1"/>
</dbReference>
<evidence type="ECO:0000259" key="9">
    <source>
        <dbReference type="Pfam" id="PF00662"/>
    </source>
</evidence>
<feature type="domain" description="NADH-Ubiquinone oxidoreductase (complex I) chain 5 N-terminal" evidence="9">
    <location>
        <begin position="73"/>
        <end position="123"/>
    </location>
</feature>
<feature type="transmembrane region" description="Helical" evidence="7">
    <location>
        <begin position="335"/>
        <end position="361"/>
    </location>
</feature>
<feature type="transmembrane region" description="Helical" evidence="7">
    <location>
        <begin position="256"/>
        <end position="277"/>
    </location>
</feature>
<keyword evidence="3 7" id="KW-1133">Transmembrane helix</keyword>
<feature type="transmembrane region" description="Helical" evidence="7">
    <location>
        <begin position="122"/>
        <end position="138"/>
    </location>
</feature>
<evidence type="ECO:0000259" key="8">
    <source>
        <dbReference type="Pfam" id="PF00361"/>
    </source>
</evidence>
<dbReference type="Pfam" id="PF00662">
    <property type="entry name" value="Proton_antipo_N"/>
    <property type="match status" value="1"/>
</dbReference>
<dbReference type="InterPro" id="IPR001750">
    <property type="entry name" value="ND/Mrp_TM"/>
</dbReference>
<feature type="transmembrane region" description="Helical" evidence="7">
    <location>
        <begin position="185"/>
        <end position="203"/>
    </location>
</feature>
<feature type="transmembrane region" description="Helical" evidence="7">
    <location>
        <begin position="144"/>
        <end position="164"/>
    </location>
</feature>
<feature type="domain" description="NADH:quinone oxidoreductase/Mrp antiporter transmembrane" evidence="8">
    <location>
        <begin position="145"/>
        <end position="419"/>
    </location>
</feature>
<keyword evidence="2 6" id="KW-0812">Transmembrane</keyword>
<dbReference type="NCBIfam" id="NF005633">
    <property type="entry name" value="PRK07390.1"/>
    <property type="match status" value="1"/>
</dbReference>
<evidence type="ECO:0000313" key="11">
    <source>
        <dbReference type="Proteomes" id="UP001604335"/>
    </source>
</evidence>
<dbReference type="RefSeq" id="WP_393013454.1">
    <property type="nucleotide sequence ID" value="NZ_JAZAQF010000069.1"/>
</dbReference>
<comment type="subcellular location">
    <subcellularLocation>
        <location evidence="1">Endomembrane system</location>
        <topology evidence="1">Multi-pass membrane protein</topology>
    </subcellularLocation>
    <subcellularLocation>
        <location evidence="6">Membrane</location>
        <topology evidence="6">Multi-pass membrane protein</topology>
    </subcellularLocation>
</comment>
<feature type="transmembrane region" description="Helical" evidence="7">
    <location>
        <begin position="536"/>
        <end position="555"/>
    </location>
</feature>
<evidence type="ECO:0000256" key="6">
    <source>
        <dbReference type="RuleBase" id="RU000320"/>
    </source>
</evidence>
<evidence type="ECO:0000256" key="7">
    <source>
        <dbReference type="SAM" id="Phobius"/>
    </source>
</evidence>
<feature type="transmembrane region" description="Helical" evidence="7">
    <location>
        <begin position="453"/>
        <end position="477"/>
    </location>
</feature>
<dbReference type="PRINTS" id="PR01434">
    <property type="entry name" value="NADHDHGNASE5"/>
</dbReference>
<evidence type="ECO:0000256" key="3">
    <source>
        <dbReference type="ARBA" id="ARBA00022989"/>
    </source>
</evidence>
<keyword evidence="4 7" id="KW-0472">Membrane</keyword>
<feature type="transmembrane region" description="Helical" evidence="7">
    <location>
        <begin position="382"/>
        <end position="409"/>
    </location>
</feature>
<dbReference type="InterPro" id="IPR003945">
    <property type="entry name" value="NU5C-like"/>
</dbReference>
<protein>
    <submittedName>
        <fullName evidence="10">NAD(P)H-quinone oxidoreductase subunit F</fullName>
    </submittedName>
</protein>
<reference evidence="11" key="1">
    <citation type="journal article" date="2024" name="Algal Res.">
        <title>Biochemical, toxicological and genomic investigation of a high-biomass producing Limnothrix strain isolated from Italian shallow drinking water reservoir.</title>
        <authorList>
            <person name="Simonazzi M."/>
            <person name="Shishido T.K."/>
            <person name="Delbaje E."/>
            <person name="Wahlsten M."/>
            <person name="Fewer D.P."/>
            <person name="Sivonen K."/>
            <person name="Pezzolesi L."/>
            <person name="Pistocchi R."/>
        </authorList>
    </citation>
    <scope>NUCLEOTIDE SEQUENCE [LARGE SCALE GENOMIC DNA]</scope>
    <source>
        <strain evidence="11">LRLZ20PSL1</strain>
    </source>
</reference>
<feature type="transmembrane region" description="Helical" evidence="7">
    <location>
        <begin position="415"/>
        <end position="441"/>
    </location>
</feature>
<feature type="transmembrane region" description="Helical" evidence="7">
    <location>
        <begin position="283"/>
        <end position="304"/>
    </location>
</feature>
<dbReference type="InterPro" id="IPR001516">
    <property type="entry name" value="Proton_antipo_N"/>
</dbReference>
<feature type="transmembrane region" description="Helical" evidence="7">
    <location>
        <begin position="588"/>
        <end position="609"/>
    </location>
</feature>
<evidence type="ECO:0000313" key="10">
    <source>
        <dbReference type="EMBL" id="MFG3818264.1"/>
    </source>
</evidence>
<feature type="transmembrane region" description="Helical" evidence="7">
    <location>
        <begin position="12"/>
        <end position="31"/>
    </location>
</feature>
<dbReference type="Proteomes" id="UP001604335">
    <property type="component" value="Unassembled WGS sequence"/>
</dbReference>
<name>A0ABW7CAS2_9CYAN</name>
<dbReference type="EMBL" id="JAZAQF010000069">
    <property type="protein sequence ID" value="MFG3818264.1"/>
    <property type="molecule type" value="Genomic_DNA"/>
</dbReference>
<dbReference type="Pfam" id="PF00361">
    <property type="entry name" value="Proton_antipo_M"/>
    <property type="match status" value="1"/>
</dbReference>
<feature type="transmembrane region" description="Helical" evidence="7">
    <location>
        <begin position="43"/>
        <end position="62"/>
    </location>
</feature>
<feature type="transmembrane region" description="Helical" evidence="7">
    <location>
        <begin position="89"/>
        <end position="110"/>
    </location>
</feature>
<proteinExistence type="predicted"/>
<organism evidence="10 11">
    <name type="scientific">Limnothrix redekei LRLZ20PSL1</name>
    <dbReference type="NCBI Taxonomy" id="3112953"/>
    <lineage>
        <taxon>Bacteria</taxon>
        <taxon>Bacillati</taxon>
        <taxon>Cyanobacteriota</taxon>
        <taxon>Cyanophyceae</taxon>
        <taxon>Pseudanabaenales</taxon>
        <taxon>Pseudanabaenaceae</taxon>
        <taxon>Limnothrix</taxon>
    </lineage>
</organism>
<feature type="transmembrane region" description="Helical" evidence="7">
    <location>
        <begin position="223"/>
        <end position="244"/>
    </location>
</feature>
<dbReference type="InterPro" id="IPR010217">
    <property type="entry name" value="NU5C2"/>
</dbReference>
<evidence type="ECO:0000256" key="5">
    <source>
        <dbReference type="ARBA" id="ARBA00025624"/>
    </source>
</evidence>
<keyword evidence="11" id="KW-1185">Reference proteome</keyword>